<dbReference type="PATRIC" id="fig|1429439.4.peg.3441"/>
<comment type="caution">
    <text evidence="9">The sequence shown here is derived from an EMBL/GenBank/DDBJ whole genome shotgun (WGS) entry which is preliminary data.</text>
</comment>
<proteinExistence type="inferred from homology"/>
<dbReference type="HOGENOM" id="CLU_059167_1_1_7"/>
<reference evidence="9 10" key="1">
    <citation type="journal article" date="2014" name="Nature">
        <title>An environmental bacterial taxon with a large and distinct metabolic repertoire.</title>
        <authorList>
            <person name="Wilson M.C."/>
            <person name="Mori T."/>
            <person name="Ruckert C."/>
            <person name="Uria A.R."/>
            <person name="Helf M.J."/>
            <person name="Takada K."/>
            <person name="Gernert C."/>
            <person name="Steffens U.A."/>
            <person name="Heycke N."/>
            <person name="Schmitt S."/>
            <person name="Rinke C."/>
            <person name="Helfrich E.J."/>
            <person name="Brachmann A.O."/>
            <person name="Gurgui C."/>
            <person name="Wakimoto T."/>
            <person name="Kracht M."/>
            <person name="Crusemann M."/>
            <person name="Hentschel U."/>
            <person name="Abe I."/>
            <person name="Matsunaga S."/>
            <person name="Kalinowski J."/>
            <person name="Takeyama H."/>
            <person name="Piel J."/>
        </authorList>
    </citation>
    <scope>NUCLEOTIDE SEQUENCE [LARGE SCALE GENOMIC DNA]</scope>
    <source>
        <strain evidence="10">TSY2</strain>
    </source>
</reference>
<accession>W4M6F3</accession>
<feature type="region of interest" description="Disordered" evidence="7">
    <location>
        <begin position="339"/>
        <end position="362"/>
    </location>
</feature>
<feature type="region of interest" description="Disordered" evidence="7">
    <location>
        <begin position="147"/>
        <end position="186"/>
    </location>
</feature>
<feature type="domain" description="Band 7" evidence="8">
    <location>
        <begin position="22"/>
        <end position="237"/>
    </location>
</feature>
<keyword evidence="10" id="KW-1185">Reference proteome</keyword>
<gene>
    <name evidence="9" type="ORF">ETSY2_20245</name>
</gene>
<dbReference type="AlphaFoldDB" id="W4M6F3"/>
<dbReference type="PIRSF" id="PIRSF005651">
    <property type="entry name" value="HflC"/>
    <property type="match status" value="1"/>
</dbReference>
<protein>
    <recommendedName>
        <fullName evidence="6">Protein HflC</fullName>
    </recommendedName>
</protein>
<dbReference type="Pfam" id="PF01145">
    <property type="entry name" value="Band_7"/>
    <property type="match status" value="2"/>
</dbReference>
<dbReference type="Gene3D" id="3.30.479.30">
    <property type="entry name" value="Band 7 domain"/>
    <property type="match status" value="2"/>
</dbReference>
<dbReference type="InterPro" id="IPR001107">
    <property type="entry name" value="Band_7"/>
</dbReference>
<feature type="compositionally biased region" description="Low complexity" evidence="7">
    <location>
        <begin position="151"/>
        <end position="172"/>
    </location>
</feature>
<dbReference type="SMART" id="SM00244">
    <property type="entry name" value="PHB"/>
    <property type="match status" value="1"/>
</dbReference>
<organism evidence="9 10">
    <name type="scientific">Candidatus Entotheonella gemina</name>
    <dbReference type="NCBI Taxonomy" id="1429439"/>
    <lineage>
        <taxon>Bacteria</taxon>
        <taxon>Pseudomonadati</taxon>
        <taxon>Nitrospinota/Tectimicrobiota group</taxon>
        <taxon>Candidatus Tectimicrobiota</taxon>
        <taxon>Candidatus Entotheonellia</taxon>
        <taxon>Candidatus Entotheonellales</taxon>
        <taxon>Candidatus Entotheonellaceae</taxon>
        <taxon>Candidatus Entotheonella</taxon>
    </lineage>
</organism>
<evidence type="ECO:0000256" key="7">
    <source>
        <dbReference type="SAM" id="MobiDB-lite"/>
    </source>
</evidence>
<keyword evidence="4" id="KW-1133">Transmembrane helix</keyword>
<dbReference type="InterPro" id="IPR036013">
    <property type="entry name" value="Band_7/SPFH_dom_sf"/>
</dbReference>
<evidence type="ECO:0000256" key="6">
    <source>
        <dbReference type="PIRNR" id="PIRNR005651"/>
    </source>
</evidence>
<dbReference type="CDD" id="cd03405">
    <property type="entry name" value="SPFH_HflC"/>
    <property type="match status" value="1"/>
</dbReference>
<dbReference type="EMBL" id="AZHX01000837">
    <property type="protein sequence ID" value="ETX05914.1"/>
    <property type="molecule type" value="Genomic_DNA"/>
</dbReference>
<dbReference type="GO" id="GO:0016020">
    <property type="term" value="C:membrane"/>
    <property type="evidence" value="ECO:0007669"/>
    <property type="project" value="UniProtKB-SubCell"/>
</dbReference>
<evidence type="ECO:0000313" key="10">
    <source>
        <dbReference type="Proteomes" id="UP000019140"/>
    </source>
</evidence>
<evidence type="ECO:0000259" key="8">
    <source>
        <dbReference type="SMART" id="SM00244"/>
    </source>
</evidence>
<dbReference type="Proteomes" id="UP000019140">
    <property type="component" value="Unassembled WGS sequence"/>
</dbReference>
<keyword evidence="5" id="KW-0472">Membrane</keyword>
<comment type="subcellular location">
    <subcellularLocation>
        <location evidence="1">Membrane</location>
        <topology evidence="1">Single-pass membrane protein</topology>
    </subcellularLocation>
</comment>
<dbReference type="InterPro" id="IPR010200">
    <property type="entry name" value="HflC"/>
</dbReference>
<dbReference type="SUPFAM" id="SSF117892">
    <property type="entry name" value="Band 7/SPFH domain"/>
    <property type="match status" value="2"/>
</dbReference>
<evidence type="ECO:0000256" key="5">
    <source>
        <dbReference type="ARBA" id="ARBA00023136"/>
    </source>
</evidence>
<comment type="function">
    <text evidence="6">HflC and HflK could regulate a protease.</text>
</comment>
<evidence type="ECO:0000256" key="1">
    <source>
        <dbReference type="ARBA" id="ARBA00004167"/>
    </source>
</evidence>
<dbReference type="NCBIfam" id="TIGR01932">
    <property type="entry name" value="hflC"/>
    <property type="match status" value="1"/>
</dbReference>
<evidence type="ECO:0000256" key="4">
    <source>
        <dbReference type="ARBA" id="ARBA00022989"/>
    </source>
</evidence>
<dbReference type="PANTHER" id="PTHR42911:SF1">
    <property type="entry name" value="MODULATOR OF FTSH PROTEASE HFLC"/>
    <property type="match status" value="1"/>
</dbReference>
<name>W4M6F3_9BACT</name>
<keyword evidence="3" id="KW-0812">Transmembrane</keyword>
<evidence type="ECO:0000256" key="3">
    <source>
        <dbReference type="ARBA" id="ARBA00022692"/>
    </source>
</evidence>
<evidence type="ECO:0000256" key="2">
    <source>
        <dbReference type="ARBA" id="ARBA00007862"/>
    </source>
</evidence>
<comment type="similarity">
    <text evidence="2 6">Belongs to the band 7/mec-2 family. HflC subfamily.</text>
</comment>
<dbReference type="PANTHER" id="PTHR42911">
    <property type="entry name" value="MODULATOR OF FTSH PROTEASE HFLC"/>
    <property type="match status" value="1"/>
</dbReference>
<sequence length="362" mass="40272">MNRAFAPLLVVIVVVVVAVFSGVFYQVNEREQVIITQFGRPISGPITKPGLKMKVPFVQTVRRFDKRILEWDGAAEQIPTLDKRFILLDTTARWRIVKPLRFLQSVGNERSAQSRLDDIIESAARDVVSGHDLIQVVRNFQRYLEAPAPTQDSPDAASQEAASASDEASQDSTTPATPVPVKSDAELEERLGREELSRLMANRAQEILPNLGIELIDVNIKRINYVREVEEKVYERMISERKRIAARFRSEGDGASARIEGDMERELDQIRSEAYRQAQDIIGQGDAEAARIYAEAYGAAPEFYSFVQTLETYKQTMQGNANLLLTTDSDFYRYLKGDGQNGGTSARPAPRTSAAGAGGSVN</sequence>
<evidence type="ECO:0000313" key="9">
    <source>
        <dbReference type="EMBL" id="ETX05914.1"/>
    </source>
</evidence>